<dbReference type="Proteomes" id="UP001346869">
    <property type="component" value="Unassembled WGS sequence"/>
</dbReference>
<reference evidence="2 3" key="1">
    <citation type="journal article" date="2023" name="Genes (Basel)">
        <title>Chromosome-Level Genome Assembly and Circadian Gene Repertoire of the Patagonia Blennie Eleginops maclovinus-The Closest Ancestral Proxy of Antarctic Cryonotothenioids.</title>
        <authorList>
            <person name="Cheng C.C."/>
            <person name="Rivera-Colon A.G."/>
            <person name="Minhas B.F."/>
            <person name="Wilson L."/>
            <person name="Rayamajhi N."/>
            <person name="Vargas-Chacoff L."/>
            <person name="Catchen J.M."/>
        </authorList>
    </citation>
    <scope>NUCLEOTIDE SEQUENCE [LARGE SCALE GENOMIC DNA]</scope>
    <source>
        <strain evidence="2">JMC-PN-2008</strain>
    </source>
</reference>
<dbReference type="EMBL" id="JAUZQC010000010">
    <property type="protein sequence ID" value="KAK5864860.1"/>
    <property type="molecule type" value="Genomic_DNA"/>
</dbReference>
<evidence type="ECO:0000256" key="1">
    <source>
        <dbReference type="SAM" id="MobiDB-lite"/>
    </source>
</evidence>
<name>A0AAN7XMK0_ELEMC</name>
<sequence>MISRKRALLRSAADGAPLSRTPRSCYSPAGHTRSMDTRMMATAVSCRRRKGSAMQRRDLQCLIITSLLYSNLFFA</sequence>
<dbReference type="AlphaFoldDB" id="A0AAN7XMK0"/>
<evidence type="ECO:0000313" key="2">
    <source>
        <dbReference type="EMBL" id="KAK5864860.1"/>
    </source>
</evidence>
<feature type="region of interest" description="Disordered" evidence="1">
    <location>
        <begin position="13"/>
        <end position="32"/>
    </location>
</feature>
<gene>
    <name evidence="2" type="ORF">PBY51_016067</name>
</gene>
<comment type="caution">
    <text evidence="2">The sequence shown here is derived from an EMBL/GenBank/DDBJ whole genome shotgun (WGS) entry which is preliminary data.</text>
</comment>
<proteinExistence type="predicted"/>
<accession>A0AAN7XMK0</accession>
<evidence type="ECO:0000313" key="3">
    <source>
        <dbReference type="Proteomes" id="UP001346869"/>
    </source>
</evidence>
<protein>
    <submittedName>
        <fullName evidence="2">Uncharacterized protein</fullName>
    </submittedName>
</protein>
<organism evidence="2 3">
    <name type="scientific">Eleginops maclovinus</name>
    <name type="common">Patagonian blennie</name>
    <name type="synonym">Eleginus maclovinus</name>
    <dbReference type="NCBI Taxonomy" id="56733"/>
    <lineage>
        <taxon>Eukaryota</taxon>
        <taxon>Metazoa</taxon>
        <taxon>Chordata</taxon>
        <taxon>Craniata</taxon>
        <taxon>Vertebrata</taxon>
        <taxon>Euteleostomi</taxon>
        <taxon>Actinopterygii</taxon>
        <taxon>Neopterygii</taxon>
        <taxon>Teleostei</taxon>
        <taxon>Neoteleostei</taxon>
        <taxon>Acanthomorphata</taxon>
        <taxon>Eupercaria</taxon>
        <taxon>Perciformes</taxon>
        <taxon>Notothenioidei</taxon>
        <taxon>Eleginopidae</taxon>
        <taxon>Eleginops</taxon>
    </lineage>
</organism>
<reference evidence="2 3" key="2">
    <citation type="journal article" date="2023" name="Mol. Biol. Evol.">
        <title>Genomics of Secondarily Temperate Adaptation in the Only Non-Antarctic Icefish.</title>
        <authorList>
            <person name="Rivera-Colon A.G."/>
            <person name="Rayamajhi N."/>
            <person name="Minhas B.F."/>
            <person name="Madrigal G."/>
            <person name="Bilyk K.T."/>
            <person name="Yoon V."/>
            <person name="Hune M."/>
            <person name="Gregory S."/>
            <person name="Cheng C.H.C."/>
            <person name="Catchen J.M."/>
        </authorList>
    </citation>
    <scope>NUCLEOTIDE SEQUENCE [LARGE SCALE GENOMIC DNA]</scope>
    <source>
        <strain evidence="2">JMC-PN-2008</strain>
    </source>
</reference>
<keyword evidence="3" id="KW-1185">Reference proteome</keyword>